<comment type="caution">
    <text evidence="1">The sequence shown here is derived from an EMBL/GenBank/DDBJ whole genome shotgun (WGS) entry which is preliminary data.</text>
</comment>
<reference evidence="1" key="1">
    <citation type="submission" date="2016-03" db="EMBL/GenBank/DDBJ databases">
        <title>Mechanisms controlling the formation of the plant cell surface in tip-growing cells are functionally conserved among land plants.</title>
        <authorList>
            <person name="Honkanen S."/>
            <person name="Jones V.A."/>
            <person name="Morieri G."/>
            <person name="Champion C."/>
            <person name="Hetherington A.J."/>
            <person name="Kelly S."/>
            <person name="Saint-Marcoux D."/>
            <person name="Proust H."/>
            <person name="Prescott H."/>
            <person name="Dolan L."/>
        </authorList>
    </citation>
    <scope>NUCLEOTIDE SEQUENCE [LARGE SCALE GENOMIC DNA]</scope>
    <source>
        <tissue evidence="1">Whole gametophyte</tissue>
    </source>
</reference>
<evidence type="ECO:0000313" key="2">
    <source>
        <dbReference type="Proteomes" id="UP000077202"/>
    </source>
</evidence>
<proteinExistence type="predicted"/>
<dbReference type="EMBL" id="LVLJ01001380">
    <property type="protein sequence ID" value="OAE29934.1"/>
    <property type="molecule type" value="Genomic_DNA"/>
</dbReference>
<sequence>MPINGRETGQPPQVGRRLMAKPELVTAPAQPVLEAVGARPNLDHYRKLVMPLWYLELRDHVSPERILKAKSRTRSQSVLSWRLTQSIGGAGCRVMLVIATDLAIQLHRLVVNADGCTTSSLTVPNHISNPAMANVKSYTKARDSGGLSLSLANIRRSCAAKKLAMR</sequence>
<accession>A0A176WA87</accession>
<organism evidence="1 2">
    <name type="scientific">Marchantia polymorpha subsp. ruderalis</name>
    <dbReference type="NCBI Taxonomy" id="1480154"/>
    <lineage>
        <taxon>Eukaryota</taxon>
        <taxon>Viridiplantae</taxon>
        <taxon>Streptophyta</taxon>
        <taxon>Embryophyta</taxon>
        <taxon>Marchantiophyta</taxon>
        <taxon>Marchantiopsida</taxon>
        <taxon>Marchantiidae</taxon>
        <taxon>Marchantiales</taxon>
        <taxon>Marchantiaceae</taxon>
        <taxon>Marchantia</taxon>
    </lineage>
</organism>
<keyword evidence="2" id="KW-1185">Reference proteome</keyword>
<protein>
    <submittedName>
        <fullName evidence="1">Uncharacterized protein</fullName>
    </submittedName>
</protein>
<dbReference type="Proteomes" id="UP000077202">
    <property type="component" value="Unassembled WGS sequence"/>
</dbReference>
<gene>
    <name evidence="1" type="ORF">AXG93_773s1750</name>
</gene>
<name>A0A176WA87_MARPO</name>
<dbReference type="AlphaFoldDB" id="A0A176WA87"/>
<evidence type="ECO:0000313" key="1">
    <source>
        <dbReference type="EMBL" id="OAE29934.1"/>
    </source>
</evidence>